<keyword evidence="5 6" id="KW-0482">Metalloprotease</keyword>
<evidence type="ECO:0000313" key="10">
    <source>
        <dbReference type="Proteomes" id="UP000219688"/>
    </source>
</evidence>
<dbReference type="Gene3D" id="3.30.2010.10">
    <property type="entry name" value="Metalloproteases ('zincins'), catalytic domain"/>
    <property type="match status" value="1"/>
</dbReference>
<dbReference type="EMBL" id="OBQK01000012">
    <property type="protein sequence ID" value="SOC57390.1"/>
    <property type="molecule type" value="Genomic_DNA"/>
</dbReference>
<evidence type="ECO:0000313" key="9">
    <source>
        <dbReference type="EMBL" id="SOC57390.1"/>
    </source>
</evidence>
<evidence type="ECO:0000256" key="4">
    <source>
        <dbReference type="ARBA" id="ARBA00022833"/>
    </source>
</evidence>
<name>A0A285VTI5_9MICO</name>
<evidence type="ECO:0000256" key="7">
    <source>
        <dbReference type="SAM" id="Phobius"/>
    </source>
</evidence>
<dbReference type="PANTHER" id="PTHR34978:SF3">
    <property type="entry name" value="SLR0241 PROTEIN"/>
    <property type="match status" value="1"/>
</dbReference>
<dbReference type="GO" id="GO:0046872">
    <property type="term" value="F:metal ion binding"/>
    <property type="evidence" value="ECO:0007669"/>
    <property type="project" value="UniProtKB-KW"/>
</dbReference>
<keyword evidence="7" id="KW-1133">Transmembrane helix</keyword>
<proteinExistence type="inferred from homology"/>
<accession>A0A285VTI5</accession>
<evidence type="ECO:0000256" key="1">
    <source>
        <dbReference type="ARBA" id="ARBA00022670"/>
    </source>
</evidence>
<dbReference type="InterPro" id="IPR001915">
    <property type="entry name" value="Peptidase_M48"/>
</dbReference>
<keyword evidence="1 6" id="KW-0645">Protease</keyword>
<reference evidence="10" key="1">
    <citation type="submission" date="2017-08" db="EMBL/GenBank/DDBJ databases">
        <authorList>
            <person name="Varghese N."/>
            <person name="Submissions S."/>
        </authorList>
    </citation>
    <scope>NUCLEOTIDE SEQUENCE [LARGE SCALE GENOMIC DNA]</scope>
    <source>
        <strain evidence="10">USBA17B2</strain>
    </source>
</reference>
<sequence length="291" mass="30777">MTGALVTAALIVGALLLTLVAPHALARWERLRTVPAQGLFLWQSVSLAGVAFALFAAPVAAATLGTDYPRLLLVALILSGLMLARLLWSGHMVGTELRRMRAEHRALVDLVGERLPLAEDGGAPSPAPAARQDKVSVLPQADPTAYCLPGRRDRIVLSQAALQRLGDEELGAVLEHEHAHLRQRHDLVLELFQVLHEAVPEPVRAGSALEEVRLLGELLADRGAARRVGAATVGRALVALATPGSARQVRRRLAALAADPAPAWLRHGLPVLSSAVLALPVVLLAVALGGF</sequence>
<keyword evidence="4 6" id="KW-0862">Zinc</keyword>
<evidence type="ECO:0000259" key="8">
    <source>
        <dbReference type="Pfam" id="PF01435"/>
    </source>
</evidence>
<keyword evidence="7" id="KW-0472">Membrane</keyword>
<gene>
    <name evidence="9" type="ORF">SAMN05421879_11257</name>
</gene>
<organism evidence="9 10">
    <name type="scientific">Ornithinimicrobium cerasi</name>
    <dbReference type="NCBI Taxonomy" id="2248773"/>
    <lineage>
        <taxon>Bacteria</taxon>
        <taxon>Bacillati</taxon>
        <taxon>Actinomycetota</taxon>
        <taxon>Actinomycetes</taxon>
        <taxon>Micrococcales</taxon>
        <taxon>Ornithinimicrobiaceae</taxon>
        <taxon>Ornithinimicrobium</taxon>
    </lineage>
</organism>
<evidence type="ECO:0000256" key="3">
    <source>
        <dbReference type="ARBA" id="ARBA00022801"/>
    </source>
</evidence>
<dbReference type="RefSeq" id="WP_097189016.1">
    <property type="nucleotide sequence ID" value="NZ_OBQK01000012.1"/>
</dbReference>
<dbReference type="GO" id="GO:0006508">
    <property type="term" value="P:proteolysis"/>
    <property type="evidence" value="ECO:0007669"/>
    <property type="project" value="UniProtKB-KW"/>
</dbReference>
<dbReference type="Proteomes" id="UP000219688">
    <property type="component" value="Unassembled WGS sequence"/>
</dbReference>
<comment type="similarity">
    <text evidence="6">Belongs to the peptidase M48 family.</text>
</comment>
<feature type="domain" description="Peptidase M48" evidence="8">
    <location>
        <begin position="135"/>
        <end position="190"/>
    </location>
</feature>
<feature type="transmembrane region" description="Helical" evidence="7">
    <location>
        <begin position="71"/>
        <end position="88"/>
    </location>
</feature>
<keyword evidence="2" id="KW-0479">Metal-binding</keyword>
<evidence type="ECO:0000256" key="2">
    <source>
        <dbReference type="ARBA" id="ARBA00022723"/>
    </source>
</evidence>
<feature type="transmembrane region" description="Helical" evidence="7">
    <location>
        <begin position="42"/>
        <end position="64"/>
    </location>
</feature>
<dbReference type="CDD" id="cd07326">
    <property type="entry name" value="M56_BlaR1_MecR1_like"/>
    <property type="match status" value="1"/>
</dbReference>
<dbReference type="PANTHER" id="PTHR34978">
    <property type="entry name" value="POSSIBLE SENSOR-TRANSDUCER PROTEIN BLAR"/>
    <property type="match status" value="1"/>
</dbReference>
<dbReference type="GO" id="GO:0004222">
    <property type="term" value="F:metalloendopeptidase activity"/>
    <property type="evidence" value="ECO:0007669"/>
    <property type="project" value="InterPro"/>
</dbReference>
<dbReference type="InterPro" id="IPR052173">
    <property type="entry name" value="Beta-lactam_resp_regulator"/>
</dbReference>
<evidence type="ECO:0000256" key="5">
    <source>
        <dbReference type="ARBA" id="ARBA00023049"/>
    </source>
</evidence>
<feature type="transmembrane region" description="Helical" evidence="7">
    <location>
        <begin position="269"/>
        <end position="288"/>
    </location>
</feature>
<keyword evidence="10" id="KW-1185">Reference proteome</keyword>
<dbReference type="Pfam" id="PF01435">
    <property type="entry name" value="Peptidase_M48"/>
    <property type="match status" value="1"/>
</dbReference>
<dbReference type="AlphaFoldDB" id="A0A285VTI5"/>
<protein>
    <submittedName>
        <fullName evidence="9">Peptidase family M48</fullName>
    </submittedName>
</protein>
<evidence type="ECO:0000256" key="6">
    <source>
        <dbReference type="RuleBase" id="RU003983"/>
    </source>
</evidence>
<comment type="cofactor">
    <cofactor evidence="6">
        <name>Zn(2+)</name>
        <dbReference type="ChEBI" id="CHEBI:29105"/>
    </cofactor>
    <text evidence="6">Binds 1 zinc ion per subunit.</text>
</comment>
<keyword evidence="3 6" id="KW-0378">Hydrolase</keyword>
<keyword evidence="7" id="KW-0812">Transmembrane</keyword>